<name>A0A6C0R2Z1_9CAUD</name>
<dbReference type="Proteomes" id="UP000479357">
    <property type="component" value="Segment"/>
</dbReference>
<reference evidence="1 2" key="1">
    <citation type="submission" date="2019-12" db="EMBL/GenBank/DDBJ databases">
        <title>Alteromonas phage V22 represents a new genus of marine bacteriophages that requires a novel tail fiber chaperone for host recognition.</title>
        <authorList>
            <person name="Gonzalez-Serrano R."/>
            <person name="Dunne M."/>
            <person name="Rosselli R."/>
            <person name="Martin-Cuadrado A.-B."/>
            <person name="Grosboillot V."/>
            <person name="Zinsli L."/>
            <person name="Roda-Garcia J.J."/>
            <person name="Loessner M.J."/>
            <person name="Rodriguez-Valera F."/>
        </authorList>
    </citation>
    <scope>NUCLEOTIDE SEQUENCE [LARGE SCALE GENOMIC DNA]</scope>
</reference>
<dbReference type="RefSeq" id="YP_009855765.1">
    <property type="nucleotide sequence ID" value="NC_048847.1"/>
</dbReference>
<protein>
    <submittedName>
        <fullName evidence="1">Uncharacterized protein</fullName>
    </submittedName>
</protein>
<dbReference type="KEGG" id="vg:55626505"/>
<keyword evidence="2" id="KW-1185">Reference proteome</keyword>
<dbReference type="EMBL" id="MN877442">
    <property type="protein sequence ID" value="QHZ59762.1"/>
    <property type="molecule type" value="Genomic_DNA"/>
</dbReference>
<evidence type="ECO:0000313" key="1">
    <source>
        <dbReference type="EMBL" id="QHZ59762.1"/>
    </source>
</evidence>
<evidence type="ECO:0000313" key="2">
    <source>
        <dbReference type="Proteomes" id="UP000479357"/>
    </source>
</evidence>
<organism evidence="1 2">
    <name type="scientific">Alteromonas phage vB_AmeM_PT11-V22</name>
    <dbReference type="NCBI Taxonomy" id="2704031"/>
    <lineage>
        <taxon>Viruses</taxon>
        <taxon>Duplodnaviria</taxon>
        <taxon>Heunggongvirae</taxon>
        <taxon>Uroviricota</taxon>
        <taxon>Caudoviricetes</taxon>
        <taxon>Myoalterovirus</taxon>
        <taxon>Myoalterovirus PT11V22</taxon>
    </lineage>
</organism>
<accession>A0A6C0R2Z1</accession>
<sequence>MLIVKITVAFENNYVIIYTRGRKNEQLLR</sequence>
<proteinExistence type="predicted"/>
<dbReference type="GeneID" id="55626505"/>